<dbReference type="EMBL" id="CAJHJT010000012">
    <property type="protein sequence ID" value="CAD6997556.1"/>
    <property type="molecule type" value="Genomic_DNA"/>
</dbReference>
<gene>
    <name evidence="1" type="ORF">CCAP1982_LOCUS6194</name>
</gene>
<comment type="caution">
    <text evidence="1">The sequence shown here is derived from an EMBL/GenBank/DDBJ whole genome shotgun (WGS) entry which is preliminary data.</text>
</comment>
<accession>A0A811UHW7</accession>
<name>A0A811UHW7_CERCA</name>
<evidence type="ECO:0000313" key="2">
    <source>
        <dbReference type="Proteomes" id="UP000606786"/>
    </source>
</evidence>
<evidence type="ECO:0000313" key="1">
    <source>
        <dbReference type="EMBL" id="CAD6997556.1"/>
    </source>
</evidence>
<keyword evidence="2" id="KW-1185">Reference proteome</keyword>
<reference evidence="1" key="1">
    <citation type="submission" date="2020-11" db="EMBL/GenBank/DDBJ databases">
        <authorList>
            <person name="Whitehead M."/>
        </authorList>
    </citation>
    <scope>NUCLEOTIDE SEQUENCE</scope>
    <source>
        <strain evidence="1">EGII</strain>
    </source>
</reference>
<dbReference type="AlphaFoldDB" id="A0A811UHW7"/>
<sequence length="103" mass="12230">MNELFDELDSKSLRSINPWKCPLKRIDIRTSNCEDDDDLNLDWDLSPKDHHFEYWEIGFQPEQIIREDINISNGAEIQVHRLWYLPKSQEIFAGVPQGILYII</sequence>
<dbReference type="Proteomes" id="UP000606786">
    <property type="component" value="Unassembled WGS sequence"/>
</dbReference>
<protein>
    <submittedName>
        <fullName evidence="1">(Mediterranean fruit fly) hypothetical protein</fullName>
    </submittedName>
</protein>
<organism evidence="1 2">
    <name type="scientific">Ceratitis capitata</name>
    <name type="common">Mediterranean fruit fly</name>
    <name type="synonym">Tephritis capitata</name>
    <dbReference type="NCBI Taxonomy" id="7213"/>
    <lineage>
        <taxon>Eukaryota</taxon>
        <taxon>Metazoa</taxon>
        <taxon>Ecdysozoa</taxon>
        <taxon>Arthropoda</taxon>
        <taxon>Hexapoda</taxon>
        <taxon>Insecta</taxon>
        <taxon>Pterygota</taxon>
        <taxon>Neoptera</taxon>
        <taxon>Endopterygota</taxon>
        <taxon>Diptera</taxon>
        <taxon>Brachycera</taxon>
        <taxon>Muscomorpha</taxon>
        <taxon>Tephritoidea</taxon>
        <taxon>Tephritidae</taxon>
        <taxon>Ceratitis</taxon>
        <taxon>Ceratitis</taxon>
    </lineage>
</organism>
<proteinExistence type="predicted"/>